<feature type="transmembrane region" description="Helical" evidence="4">
    <location>
        <begin position="349"/>
        <end position="371"/>
    </location>
</feature>
<comment type="caution">
    <text evidence="7">The sequence shown here is derived from an EMBL/GenBank/DDBJ whole genome shotgun (WGS) entry which is preliminary data.</text>
</comment>
<evidence type="ECO:0008006" key="9">
    <source>
        <dbReference type="Google" id="ProtNLM"/>
    </source>
</evidence>
<keyword evidence="4" id="KW-1133">Transmembrane helix</keyword>
<dbReference type="AlphaFoldDB" id="A0A8J3D8S4"/>
<dbReference type="EMBL" id="BMXG01000005">
    <property type="protein sequence ID" value="GHB96284.1"/>
    <property type="molecule type" value="Genomic_DNA"/>
</dbReference>
<evidence type="ECO:0000256" key="3">
    <source>
        <dbReference type="PROSITE-ProRule" id="PRU00284"/>
    </source>
</evidence>
<evidence type="ECO:0000259" key="5">
    <source>
        <dbReference type="PROSITE" id="PS50111"/>
    </source>
</evidence>
<dbReference type="SMART" id="SM00304">
    <property type="entry name" value="HAMP"/>
    <property type="match status" value="1"/>
</dbReference>
<keyword evidence="4" id="KW-0812">Transmembrane</keyword>
<dbReference type="InterPro" id="IPR004090">
    <property type="entry name" value="Chemotax_Me-accpt_rcpt"/>
</dbReference>
<gene>
    <name evidence="7" type="ORF">GCM10007047_10090</name>
</gene>
<organism evidence="7 8">
    <name type="scientific">Cerasicoccus arenae</name>
    <dbReference type="NCBI Taxonomy" id="424488"/>
    <lineage>
        <taxon>Bacteria</taxon>
        <taxon>Pseudomonadati</taxon>
        <taxon>Verrucomicrobiota</taxon>
        <taxon>Opitutia</taxon>
        <taxon>Puniceicoccales</taxon>
        <taxon>Cerasicoccaceae</taxon>
        <taxon>Cerasicoccus</taxon>
    </lineage>
</organism>
<reference evidence="7" key="1">
    <citation type="journal article" date="2014" name="Int. J. Syst. Evol. Microbiol.">
        <title>Complete genome sequence of Corynebacterium casei LMG S-19264T (=DSM 44701T), isolated from a smear-ripened cheese.</title>
        <authorList>
            <consortium name="US DOE Joint Genome Institute (JGI-PGF)"/>
            <person name="Walter F."/>
            <person name="Albersmeier A."/>
            <person name="Kalinowski J."/>
            <person name="Ruckert C."/>
        </authorList>
    </citation>
    <scope>NUCLEOTIDE SEQUENCE</scope>
    <source>
        <strain evidence="7">KCTC 12870</strain>
    </source>
</reference>
<feature type="transmembrane region" description="Helical" evidence="4">
    <location>
        <begin position="15"/>
        <end position="35"/>
    </location>
</feature>
<dbReference type="InterPro" id="IPR004089">
    <property type="entry name" value="MCPsignal_dom"/>
</dbReference>
<protein>
    <recommendedName>
        <fullName evidence="9">Methyl-accepting chemotaxis protein</fullName>
    </recommendedName>
</protein>
<accession>A0A8J3D8S4</accession>
<sequence length="703" mass="77363">MKLPALSFRSLRSQIIVCIALPVIATIALISYILLTEFYEQLKNGALTNINLTTEKASDEIDKANLESITLPKTMAIAQQNGMFGHREDSIHYAQEILKLHPQLTGAYFGYEPNADGQDHEFIGSVDEEFAKAVDETGRFLPYWYRDHENDSNILLTPLVDMETSFYYQGVKNRALGDSELKNIGFATELSKHYVPQKVDRHTSTNELAMVTEPYDYEGKLIVEQTYPIIIDDEFKGIAGVDRALAFLQSYLEELKPYKTAEFILISRRGRIIAATMDSKLKSKRVEDLDISDTLLKFYKMSLDSNILLVKEPDGEERFYDSVKIETGKWTLVMSVAKSEIYAPLNRHVAYMATVSIIGLIITLVVMVWLANSISRRISHAAILASRVADGDLTAKVAVTGNDEAGVLLRAIKTMISNLNTLIGQVKGSSVQLSATATKISANAKQQETAVNEFETSTNSIAAAVKEISTTSQELSNTMSDVTSSANETAALADSGRKSLEDMETVMGKLAEANAAISTKLSVISDRAKNVNRVITTITTVADQTNLLSLNAAIEAEKAGEYGLGFSVVAREIRRLSDQTAVATLDIEQMIKEMHSSVASGVGEMEHFSQQMKQSMGGVQAVSKQLVEIIKHVQELTTQFESVRQGMDTQSIGAKHIDQAMLGLKDAARSTTSSILGFNQATRELQQSVKVLRSEVDKFDVDA</sequence>
<dbReference type="Proteomes" id="UP000642829">
    <property type="component" value="Unassembled WGS sequence"/>
</dbReference>
<evidence type="ECO:0000256" key="1">
    <source>
        <dbReference type="ARBA" id="ARBA00023224"/>
    </source>
</evidence>
<keyword evidence="1 3" id="KW-0807">Transducer</keyword>
<dbReference type="RefSeq" id="WP_189512517.1">
    <property type="nucleotide sequence ID" value="NZ_BMXG01000005.1"/>
</dbReference>
<evidence type="ECO:0000256" key="4">
    <source>
        <dbReference type="SAM" id="Phobius"/>
    </source>
</evidence>
<dbReference type="Gene3D" id="1.10.287.950">
    <property type="entry name" value="Methyl-accepting chemotaxis protein"/>
    <property type="match status" value="1"/>
</dbReference>
<dbReference type="GO" id="GO:0016020">
    <property type="term" value="C:membrane"/>
    <property type="evidence" value="ECO:0007669"/>
    <property type="project" value="InterPro"/>
</dbReference>
<feature type="domain" description="Methyl-accepting transducer" evidence="5">
    <location>
        <begin position="429"/>
        <end position="665"/>
    </location>
</feature>
<dbReference type="PANTHER" id="PTHR32089">
    <property type="entry name" value="METHYL-ACCEPTING CHEMOTAXIS PROTEIN MCPB"/>
    <property type="match status" value="1"/>
</dbReference>
<name>A0A8J3D8S4_9BACT</name>
<evidence type="ECO:0000256" key="2">
    <source>
        <dbReference type="ARBA" id="ARBA00029447"/>
    </source>
</evidence>
<dbReference type="GO" id="GO:0004888">
    <property type="term" value="F:transmembrane signaling receptor activity"/>
    <property type="evidence" value="ECO:0007669"/>
    <property type="project" value="InterPro"/>
</dbReference>
<dbReference type="CDD" id="cd06225">
    <property type="entry name" value="HAMP"/>
    <property type="match status" value="1"/>
</dbReference>
<dbReference type="Pfam" id="PF00015">
    <property type="entry name" value="MCPsignal"/>
    <property type="match status" value="1"/>
</dbReference>
<dbReference type="PRINTS" id="PR00260">
    <property type="entry name" value="CHEMTRNSDUCR"/>
</dbReference>
<reference evidence="7" key="2">
    <citation type="submission" date="2020-09" db="EMBL/GenBank/DDBJ databases">
        <authorList>
            <person name="Sun Q."/>
            <person name="Kim S."/>
        </authorList>
    </citation>
    <scope>NUCLEOTIDE SEQUENCE</scope>
    <source>
        <strain evidence="7">KCTC 12870</strain>
    </source>
</reference>
<dbReference type="PROSITE" id="PS50885">
    <property type="entry name" value="HAMP"/>
    <property type="match status" value="1"/>
</dbReference>
<feature type="domain" description="HAMP" evidence="6">
    <location>
        <begin position="372"/>
        <end position="424"/>
    </location>
</feature>
<dbReference type="GO" id="GO:0006935">
    <property type="term" value="P:chemotaxis"/>
    <property type="evidence" value="ECO:0007669"/>
    <property type="project" value="InterPro"/>
</dbReference>
<dbReference type="SMART" id="SM00283">
    <property type="entry name" value="MA"/>
    <property type="match status" value="1"/>
</dbReference>
<dbReference type="Gene3D" id="3.30.450.20">
    <property type="entry name" value="PAS domain"/>
    <property type="match status" value="2"/>
</dbReference>
<keyword evidence="8" id="KW-1185">Reference proteome</keyword>
<evidence type="ECO:0000313" key="8">
    <source>
        <dbReference type="Proteomes" id="UP000642829"/>
    </source>
</evidence>
<keyword evidence="4" id="KW-0472">Membrane</keyword>
<dbReference type="InterPro" id="IPR003660">
    <property type="entry name" value="HAMP_dom"/>
</dbReference>
<evidence type="ECO:0000313" key="7">
    <source>
        <dbReference type="EMBL" id="GHB96284.1"/>
    </source>
</evidence>
<evidence type="ECO:0000259" key="6">
    <source>
        <dbReference type="PROSITE" id="PS50885"/>
    </source>
</evidence>
<dbReference type="PANTHER" id="PTHR32089:SF120">
    <property type="entry name" value="METHYL-ACCEPTING CHEMOTAXIS PROTEIN TLPQ"/>
    <property type="match status" value="1"/>
</dbReference>
<dbReference type="GO" id="GO:0007165">
    <property type="term" value="P:signal transduction"/>
    <property type="evidence" value="ECO:0007669"/>
    <property type="project" value="UniProtKB-KW"/>
</dbReference>
<dbReference type="PROSITE" id="PS50111">
    <property type="entry name" value="CHEMOTAXIS_TRANSDUC_2"/>
    <property type="match status" value="1"/>
</dbReference>
<comment type="similarity">
    <text evidence="2">Belongs to the methyl-accepting chemotaxis (MCP) protein family.</text>
</comment>
<dbReference type="SUPFAM" id="SSF58104">
    <property type="entry name" value="Methyl-accepting chemotaxis protein (MCP) signaling domain"/>
    <property type="match status" value="1"/>
</dbReference>
<dbReference type="Pfam" id="PF00672">
    <property type="entry name" value="HAMP"/>
    <property type="match status" value="1"/>
</dbReference>
<dbReference type="CDD" id="cd12913">
    <property type="entry name" value="PDC1_MCP_like"/>
    <property type="match status" value="1"/>
</dbReference>
<proteinExistence type="inferred from homology"/>